<dbReference type="EMBL" id="JARK01001354">
    <property type="protein sequence ID" value="EYC22036.1"/>
    <property type="molecule type" value="Genomic_DNA"/>
</dbReference>
<dbReference type="Proteomes" id="UP000024635">
    <property type="component" value="Unassembled WGS sequence"/>
</dbReference>
<gene>
    <name evidence="1" type="primary">Acey_s0018.g3677</name>
    <name evidence="1" type="ORF">Y032_0018g3677</name>
</gene>
<name>A0A016V492_9BILA</name>
<evidence type="ECO:0000313" key="1">
    <source>
        <dbReference type="EMBL" id="EYC22036.1"/>
    </source>
</evidence>
<proteinExistence type="predicted"/>
<organism evidence="1 2">
    <name type="scientific">Ancylostoma ceylanicum</name>
    <dbReference type="NCBI Taxonomy" id="53326"/>
    <lineage>
        <taxon>Eukaryota</taxon>
        <taxon>Metazoa</taxon>
        <taxon>Ecdysozoa</taxon>
        <taxon>Nematoda</taxon>
        <taxon>Chromadorea</taxon>
        <taxon>Rhabditida</taxon>
        <taxon>Rhabditina</taxon>
        <taxon>Rhabditomorpha</taxon>
        <taxon>Strongyloidea</taxon>
        <taxon>Ancylostomatidae</taxon>
        <taxon>Ancylostomatinae</taxon>
        <taxon>Ancylostoma</taxon>
    </lineage>
</organism>
<evidence type="ECO:0000313" key="2">
    <source>
        <dbReference type="Proteomes" id="UP000024635"/>
    </source>
</evidence>
<reference evidence="2" key="1">
    <citation type="journal article" date="2015" name="Nat. Genet.">
        <title>The genome and transcriptome of the zoonotic hookworm Ancylostoma ceylanicum identify infection-specific gene families.</title>
        <authorList>
            <person name="Schwarz E.M."/>
            <person name="Hu Y."/>
            <person name="Antoshechkin I."/>
            <person name="Miller M.M."/>
            <person name="Sternberg P.W."/>
            <person name="Aroian R.V."/>
        </authorList>
    </citation>
    <scope>NUCLEOTIDE SEQUENCE</scope>
    <source>
        <strain evidence="2">HY135</strain>
    </source>
</reference>
<protein>
    <submittedName>
        <fullName evidence="1">Uncharacterized protein</fullName>
    </submittedName>
</protein>
<accession>A0A016V492</accession>
<comment type="caution">
    <text evidence="1">The sequence shown here is derived from an EMBL/GenBank/DDBJ whole genome shotgun (WGS) entry which is preliminary data.</text>
</comment>
<sequence length="70" mass="7525">MTQFVLDANREPGLEGLEVNKMCGDVMADIIKARSLRRRTLLPAADRPIVLAVCSDYAGISSQSTIGMSA</sequence>
<keyword evidence="2" id="KW-1185">Reference proteome</keyword>
<dbReference type="AlphaFoldDB" id="A0A016V492"/>